<accession>A0ABQ3Z1M3</accession>
<evidence type="ECO:0000313" key="1">
    <source>
        <dbReference type="EMBL" id="GIE03722.1"/>
    </source>
</evidence>
<dbReference type="EMBL" id="BOML01000039">
    <property type="protein sequence ID" value="GIE03722.1"/>
    <property type="molecule type" value="Genomic_DNA"/>
</dbReference>
<organism evidence="1 2">
    <name type="scientific">Paractinoplanes durhamensis</name>
    <dbReference type="NCBI Taxonomy" id="113563"/>
    <lineage>
        <taxon>Bacteria</taxon>
        <taxon>Bacillati</taxon>
        <taxon>Actinomycetota</taxon>
        <taxon>Actinomycetes</taxon>
        <taxon>Micromonosporales</taxon>
        <taxon>Micromonosporaceae</taxon>
        <taxon>Paractinoplanes</taxon>
    </lineage>
</organism>
<dbReference type="SUPFAM" id="SSF53335">
    <property type="entry name" value="S-adenosyl-L-methionine-dependent methyltransferases"/>
    <property type="match status" value="1"/>
</dbReference>
<sequence>MSDTAALVPTQGTDYAAALAVPPVSNLRRIGGEMFAWSDSDPSRGPDRPRSALLRHLTGQFAGRGRSVLIAGPHADDLVAALVDGGATVSWLVRSLGDAENAAREHPKVTVLAGVLPRLDPEQRFDLVVAADGVERLNSVEGEQMSAGELLDRLAEAVRPDGVLLLTYDNHLGVHHTVRLDPGGREATDAAWYSIDDHDPHRPASAEQLTDRLTAAGLVVDVTYAAFPEPSAPSVLVGPGLLGNVDSPLRPRLGTALGQAFTAGFRGRAVLSDPRRLINRALRAGAESTVAPAWLIIARAPGVSAVPPIEGREFLAGDVRGTFVYTVGESTTVLEPLAEPVERDGLRRIAEPEAPGADTGYVLEERLLHLCATADLGELRSELDRYETWLQEQATDGTLSGPVALAGFADVFVTPQGVTLLPTRWAPIEPVPLETVLVRAIWEFGVQLITSAQPHPWPISSSAVDLTATMLGMVGRGIAETEIRAAVDLFVQREAAEFELGLAEQQALRLRLLAVTPGTAPVDIEGFRELSEALWRQRYQASHLLALMEWTEQIIQSRDKQLSKMDREIQFYRSKLAGKAMLMAREAYRVVGRDGRKFLRGRRKGS</sequence>
<proteinExistence type="predicted"/>
<evidence type="ECO:0000313" key="2">
    <source>
        <dbReference type="Proteomes" id="UP000637628"/>
    </source>
</evidence>
<dbReference type="Proteomes" id="UP000637628">
    <property type="component" value="Unassembled WGS sequence"/>
</dbReference>
<dbReference type="InterPro" id="IPR029063">
    <property type="entry name" value="SAM-dependent_MTases_sf"/>
</dbReference>
<comment type="caution">
    <text evidence="1">The sequence shown here is derived from an EMBL/GenBank/DDBJ whole genome shotgun (WGS) entry which is preliminary data.</text>
</comment>
<dbReference type="RefSeq" id="WP_203729870.1">
    <property type="nucleotide sequence ID" value="NZ_BAAATX010000006.1"/>
</dbReference>
<evidence type="ECO:0008006" key="3">
    <source>
        <dbReference type="Google" id="ProtNLM"/>
    </source>
</evidence>
<protein>
    <recommendedName>
        <fullName evidence="3">Class I SAM-dependent methyltransferase</fullName>
    </recommendedName>
</protein>
<gene>
    <name evidence="1" type="ORF">Adu01nite_50720</name>
</gene>
<name>A0ABQ3Z1M3_9ACTN</name>
<dbReference type="Gene3D" id="3.40.50.150">
    <property type="entry name" value="Vaccinia Virus protein VP39"/>
    <property type="match status" value="1"/>
</dbReference>
<keyword evidence="2" id="KW-1185">Reference proteome</keyword>
<reference evidence="1 2" key="1">
    <citation type="submission" date="2021-01" db="EMBL/GenBank/DDBJ databases">
        <title>Whole genome shotgun sequence of Actinoplanes durhamensis NBRC 14914.</title>
        <authorList>
            <person name="Komaki H."/>
            <person name="Tamura T."/>
        </authorList>
    </citation>
    <scope>NUCLEOTIDE SEQUENCE [LARGE SCALE GENOMIC DNA]</scope>
    <source>
        <strain evidence="1 2">NBRC 14914</strain>
    </source>
</reference>